<dbReference type="PRINTS" id="PR00753">
    <property type="entry name" value="ACCSYNTHASE"/>
</dbReference>
<dbReference type="GO" id="GO:0030170">
    <property type="term" value="F:pyridoxal phosphate binding"/>
    <property type="evidence" value="ECO:0007669"/>
    <property type="project" value="InterPro"/>
</dbReference>
<dbReference type="InterPro" id="IPR015421">
    <property type="entry name" value="PyrdxlP-dep_Trfase_major"/>
</dbReference>
<dbReference type="InterPro" id="IPR050596">
    <property type="entry name" value="AspAT/PAT-like"/>
</dbReference>
<evidence type="ECO:0000259" key="7">
    <source>
        <dbReference type="Pfam" id="PF00155"/>
    </source>
</evidence>
<evidence type="ECO:0000256" key="4">
    <source>
        <dbReference type="ARBA" id="ARBA00022679"/>
    </source>
</evidence>
<dbReference type="PANTHER" id="PTHR46383">
    <property type="entry name" value="ASPARTATE AMINOTRANSFERASE"/>
    <property type="match status" value="1"/>
</dbReference>
<evidence type="ECO:0000256" key="2">
    <source>
        <dbReference type="ARBA" id="ARBA00007441"/>
    </source>
</evidence>
<reference evidence="9" key="1">
    <citation type="submission" date="2015-10" db="EMBL/GenBank/DDBJ databases">
        <authorList>
            <person name="Ju K.-S."/>
            <person name="Doroghazi J.R."/>
            <person name="Metcalf W.W."/>
        </authorList>
    </citation>
    <scope>NUCLEOTIDE SEQUENCE [LARGE SCALE GENOMIC DNA]</scope>
    <source>
        <strain evidence="9">NRRL F-8817</strain>
    </source>
</reference>
<dbReference type="GO" id="GO:0006520">
    <property type="term" value="P:amino acid metabolic process"/>
    <property type="evidence" value="ECO:0007669"/>
    <property type="project" value="InterPro"/>
</dbReference>
<dbReference type="Gene3D" id="3.90.1150.10">
    <property type="entry name" value="Aspartate Aminotransferase, domain 1"/>
    <property type="match status" value="1"/>
</dbReference>
<comment type="cofactor">
    <cofactor evidence="1 6">
        <name>pyridoxal 5'-phosphate</name>
        <dbReference type="ChEBI" id="CHEBI:597326"/>
    </cofactor>
</comment>
<evidence type="ECO:0000256" key="3">
    <source>
        <dbReference type="ARBA" id="ARBA00022576"/>
    </source>
</evidence>
<evidence type="ECO:0000256" key="1">
    <source>
        <dbReference type="ARBA" id="ARBA00001933"/>
    </source>
</evidence>
<protein>
    <recommendedName>
        <fullName evidence="6">Aminotransferase</fullName>
        <ecNumber evidence="6">2.6.1.-</ecNumber>
    </recommendedName>
</protein>
<keyword evidence="5" id="KW-0663">Pyridoxal phosphate</keyword>
<dbReference type="Pfam" id="PF00155">
    <property type="entry name" value="Aminotran_1_2"/>
    <property type="match status" value="1"/>
</dbReference>
<comment type="caution">
    <text evidence="8">The sequence shown here is derived from an EMBL/GenBank/DDBJ whole genome shotgun (WGS) entry which is preliminary data.</text>
</comment>
<evidence type="ECO:0000313" key="8">
    <source>
        <dbReference type="EMBL" id="KUL52709.1"/>
    </source>
</evidence>
<keyword evidence="4 6" id="KW-0808">Transferase</keyword>
<keyword evidence="3 6" id="KW-0032">Aminotransferase</keyword>
<dbReference type="AlphaFoldDB" id="A0A0X3W6X7"/>
<dbReference type="EMBL" id="LLZJ01000310">
    <property type="protein sequence ID" value="KUL52709.1"/>
    <property type="molecule type" value="Genomic_DNA"/>
</dbReference>
<dbReference type="CDD" id="cd00609">
    <property type="entry name" value="AAT_like"/>
    <property type="match status" value="1"/>
</dbReference>
<dbReference type="PROSITE" id="PS00105">
    <property type="entry name" value="AA_TRANSFER_CLASS_1"/>
    <property type="match status" value="1"/>
</dbReference>
<accession>A0A0X3W6X7</accession>
<proteinExistence type="inferred from homology"/>
<evidence type="ECO:0000313" key="9">
    <source>
        <dbReference type="Proteomes" id="UP000053413"/>
    </source>
</evidence>
<dbReference type="Gene3D" id="3.40.640.10">
    <property type="entry name" value="Type I PLP-dependent aspartate aminotransferase-like (Major domain)"/>
    <property type="match status" value="1"/>
</dbReference>
<dbReference type="InterPro" id="IPR015422">
    <property type="entry name" value="PyrdxlP-dep_Trfase_small"/>
</dbReference>
<name>A0A0X3W6X7_STRVO</name>
<dbReference type="FunFam" id="3.40.640.10:FF:000033">
    <property type="entry name" value="Aspartate aminotransferase"/>
    <property type="match status" value="1"/>
</dbReference>
<dbReference type="InterPro" id="IPR004838">
    <property type="entry name" value="NHTrfase_class1_PyrdxlP-BS"/>
</dbReference>
<dbReference type="InterPro" id="IPR015424">
    <property type="entry name" value="PyrdxlP-dep_Trfase"/>
</dbReference>
<comment type="similarity">
    <text evidence="2 6">Belongs to the class-I pyridoxal-phosphate-dependent aminotransferase family.</text>
</comment>
<sequence>MKALSRHATAIRPSPTLSLNARLNERVRAGERVLNLCVGEPDFAMPEGGRTAALRALAAGVDRYTDVAGLPELRARVQRKLHEENGLDVGPDQIVVSAGAKHALYNAFFVLCEEGDEVIVPAPYWVTYPEQVRAVGASPVIVPTHADTGYKLTAARLEEAVTARTKAVVLNSPGNPTGAAYTERELAELAAVVERYDLYVVEDLIYEHFFYEEGTAPSMTAFPALRERTVLVNGVSKACAMTGWRVGYTVASPAISALVRRIQSQSTSNVAAVAQHAALGALDDVPWRRLAGYRERRDIAHAQLTAIDGIACLLPTGAFYLFPEISRLLGGDHGGRPLATADDFCDRLLETTGVGLVPGTAFGAPGHVRITYATAPAVVAEGLERLGAFAREIRRTAVSSRV</sequence>
<evidence type="ECO:0000256" key="6">
    <source>
        <dbReference type="RuleBase" id="RU000481"/>
    </source>
</evidence>
<evidence type="ECO:0000256" key="5">
    <source>
        <dbReference type="ARBA" id="ARBA00022898"/>
    </source>
</evidence>
<dbReference type="Proteomes" id="UP000053413">
    <property type="component" value="Unassembled WGS sequence"/>
</dbReference>
<dbReference type="SUPFAM" id="SSF53383">
    <property type="entry name" value="PLP-dependent transferases"/>
    <property type="match status" value="1"/>
</dbReference>
<dbReference type="RefSeq" id="WP_059145792.1">
    <property type="nucleotide sequence ID" value="NZ_LLZJ01000310.1"/>
</dbReference>
<dbReference type="InterPro" id="IPR004839">
    <property type="entry name" value="Aminotransferase_I/II_large"/>
</dbReference>
<feature type="domain" description="Aminotransferase class I/classII large" evidence="7">
    <location>
        <begin position="32"/>
        <end position="386"/>
    </location>
</feature>
<organism evidence="8 9">
    <name type="scientific">Streptomyces violaceusniger</name>
    <dbReference type="NCBI Taxonomy" id="68280"/>
    <lineage>
        <taxon>Bacteria</taxon>
        <taxon>Bacillati</taxon>
        <taxon>Actinomycetota</taxon>
        <taxon>Actinomycetes</taxon>
        <taxon>Kitasatosporales</taxon>
        <taxon>Streptomycetaceae</taxon>
        <taxon>Streptomyces</taxon>
        <taxon>Streptomyces violaceusniger group</taxon>
    </lineage>
</organism>
<dbReference type="EC" id="2.6.1.-" evidence="6"/>
<dbReference type="PANTHER" id="PTHR46383:SF1">
    <property type="entry name" value="ASPARTATE AMINOTRANSFERASE"/>
    <property type="match status" value="1"/>
</dbReference>
<dbReference type="OrthoDB" id="9763453at2"/>
<gene>
    <name evidence="8" type="ORF">ADL28_23840</name>
</gene>
<dbReference type="GO" id="GO:0008483">
    <property type="term" value="F:transaminase activity"/>
    <property type="evidence" value="ECO:0007669"/>
    <property type="project" value="UniProtKB-KW"/>
</dbReference>